<dbReference type="AlphaFoldDB" id="A0A0F7SP84"/>
<dbReference type="GO" id="GO:0000444">
    <property type="term" value="C:MIS12/MIND type complex"/>
    <property type="evidence" value="ECO:0007669"/>
    <property type="project" value="TreeGrafter"/>
</dbReference>
<dbReference type="InterPro" id="IPR013950">
    <property type="entry name" value="Mis14/Nsl1"/>
</dbReference>
<dbReference type="GO" id="GO:0000070">
    <property type="term" value="P:mitotic sister chromatid segregation"/>
    <property type="evidence" value="ECO:0007669"/>
    <property type="project" value="InterPro"/>
</dbReference>
<sequence>MADFTDTHPRIPLDSEQNWQKIQDTITQSLLQTIESKFASGELDPGLKAYVTERTMQWKDQLVHNAIPNLRLNGMPYEEYLESPENTEPFDESLDRKIRSLAAEKELIQVQVAERRAKTPKAIRALMEDLVRRQIAGEWVPLEEDQAMDGVEENKDLILNKEEIVRTFDSALHTLSSINKNLPNQLSRTAQAQQVAEDMALLGP</sequence>
<dbReference type="PANTHER" id="PTHR31749">
    <property type="entry name" value="KINETOCHORE-ASSOCIATED PROTEIN NSL1 HOMOLOG"/>
    <property type="match status" value="1"/>
</dbReference>
<evidence type="ECO:0000313" key="1">
    <source>
        <dbReference type="EMBL" id="CED83261.1"/>
    </source>
</evidence>
<accession>A0A0F7SP84</accession>
<reference evidence="1" key="1">
    <citation type="submission" date="2014-08" db="EMBL/GenBank/DDBJ databases">
        <authorList>
            <person name="Sharma Rahul"/>
            <person name="Thines Marco"/>
        </authorList>
    </citation>
    <scope>NUCLEOTIDE SEQUENCE</scope>
</reference>
<dbReference type="EMBL" id="LN483142">
    <property type="protein sequence ID" value="CED83261.1"/>
    <property type="molecule type" value="Genomic_DNA"/>
</dbReference>
<name>A0A0F7SP84_PHARH</name>
<organism evidence="1">
    <name type="scientific">Phaffia rhodozyma</name>
    <name type="common">Yeast</name>
    <name type="synonym">Xanthophyllomyces dendrorhous</name>
    <dbReference type="NCBI Taxonomy" id="264483"/>
    <lineage>
        <taxon>Eukaryota</taxon>
        <taxon>Fungi</taxon>
        <taxon>Dikarya</taxon>
        <taxon>Basidiomycota</taxon>
        <taxon>Agaricomycotina</taxon>
        <taxon>Tremellomycetes</taxon>
        <taxon>Cystofilobasidiales</taxon>
        <taxon>Mrakiaceae</taxon>
        <taxon>Phaffia</taxon>
    </lineage>
</organism>
<dbReference type="PANTHER" id="PTHR31749:SF3">
    <property type="entry name" value="KINETOCHORE-ASSOCIATED PROTEIN NSL1 HOMOLOG"/>
    <property type="match status" value="1"/>
</dbReference>
<proteinExistence type="predicted"/>
<dbReference type="Pfam" id="PF08641">
    <property type="entry name" value="Mis14"/>
    <property type="match status" value="1"/>
</dbReference>
<protein>
    <submittedName>
        <fullName evidence="1">Kinetochore Mis14</fullName>
    </submittedName>
</protein>